<dbReference type="InterPro" id="IPR037066">
    <property type="entry name" value="Plug_dom_sf"/>
</dbReference>
<dbReference type="GO" id="GO:0009279">
    <property type="term" value="C:cell outer membrane"/>
    <property type="evidence" value="ECO:0007669"/>
    <property type="project" value="UniProtKB-SubCell"/>
</dbReference>
<dbReference type="Pfam" id="PF07715">
    <property type="entry name" value="Plug"/>
    <property type="match status" value="1"/>
</dbReference>
<evidence type="ECO:0000259" key="11">
    <source>
        <dbReference type="Pfam" id="PF07715"/>
    </source>
</evidence>
<evidence type="ECO:0000256" key="6">
    <source>
        <dbReference type="ARBA" id="ARBA00023136"/>
    </source>
</evidence>
<dbReference type="NCBIfam" id="TIGR04056">
    <property type="entry name" value="OMP_RagA_SusC"/>
    <property type="match status" value="1"/>
</dbReference>
<comment type="similarity">
    <text evidence="8 9">Belongs to the TonB-dependent receptor family.</text>
</comment>
<keyword evidence="3 8" id="KW-1134">Transmembrane beta strand</keyword>
<dbReference type="InterPro" id="IPR008969">
    <property type="entry name" value="CarboxyPept-like_regulatory"/>
</dbReference>
<proteinExistence type="inferred from homology"/>
<evidence type="ECO:0000256" key="1">
    <source>
        <dbReference type="ARBA" id="ARBA00004571"/>
    </source>
</evidence>
<evidence type="ECO:0000313" key="13">
    <source>
        <dbReference type="Proteomes" id="UP000248536"/>
    </source>
</evidence>
<sequence>MMKMLLKKETIAFCMLFYGMGAFIYSQQITGTITDPGGVPLSGATIIEKGTTNGVQADFDGNYTIIPSNDNATLVFSYIGFSSKEENIGGRTTINVTLQEDVSKLDEVVVIGYGTQRRQNVSAAISTVSAEAIEGRPVADFTNAIQGQVAGLQITNSSGRPGAGTQVQIRGTGSITGNSNPLYVIDGSIISTSGGGSGDPLATINPSDIESINVLKDASAAAIYGARAANGVIIITTKRGSSGRAKISLNTFAGFQQATNTLDLLDAQGYQQVYNQVLDNAEQNRIPNLDGTTFNTSTDWQDAVLQTATIQNYEINATGGGENTRYFTSLGHYSEDGIIIGTGLKRTTLRLNTDTKLGKFKIGNSMTYSRSEFDREYSANGRNVLAWSLLNAPTVDIFNPNTIGGFGGPTDDDGGRQILNPVAAQNLVENEGTINRFLGNVYAEYEIIKGLSFRTRLSADIINFQNRFFAPYYQQVPDGIPGDIIGLSDGAEVDETRGESISILLENILTYKTSLGKNNFDFLLGYNIQDDEESRIQARNVGGFISPGFPVLSASTVATAPATGRKIEQRTLSYIGRVVYDYDNTFLSTFNFRRDGSSIFTEDNYWDNFFSGSVGLVISNLGSLKNSTVLDNLKIRASYGFLGNDRINANAANSVLNSGIRYILGGNQEELIGVAPTGRFANPNLQWEKQKQLNVGLDLGLFNKFSFTADYFVKTSEDLLLEFPLPSVTGFNNVFINAGEVENKGLELSANFNDKKGDFTYGIGFNVTFLENEVTQLANGVEFINQNSSGLFGNIPRTRVQVGESLFNFFGYQADGIYQSQEEIDAGPTPLANTQPGDIRFADVSGPDGVPDGEITEDDRTIIGDATQDVQYGITLNLGYKGFDLSAQFQGVAGNDIFSDTKFYTEGYFLNGNLSTRVLDAWTPENPSTTQPRAIPNGLSNNNIASSYFVEDGSYFRLKNLQIGYSFPQQILDQLGGLSNARFYLAGQNVFTITDYSGFDPEQALNGFDPVSYPQSRRLTLGVQLGF</sequence>
<dbReference type="NCBIfam" id="TIGR04057">
    <property type="entry name" value="SusC_RagA_signa"/>
    <property type="match status" value="1"/>
</dbReference>
<dbReference type="InterPro" id="IPR012910">
    <property type="entry name" value="Plug_dom"/>
</dbReference>
<keyword evidence="7 8" id="KW-0998">Cell outer membrane</keyword>
<dbReference type="PROSITE" id="PS52016">
    <property type="entry name" value="TONB_DEPENDENT_REC_3"/>
    <property type="match status" value="1"/>
</dbReference>
<keyword evidence="4 8" id="KW-0812">Transmembrane</keyword>
<protein>
    <submittedName>
        <fullName evidence="12">TonB-dependent receptor SusC</fullName>
    </submittedName>
</protein>
<dbReference type="EMBL" id="CP030104">
    <property type="protein sequence ID" value="AWX43236.1"/>
    <property type="molecule type" value="Genomic_DNA"/>
</dbReference>
<evidence type="ECO:0000256" key="8">
    <source>
        <dbReference type="PROSITE-ProRule" id="PRU01360"/>
    </source>
</evidence>
<dbReference type="FunFam" id="2.170.130.10:FF:000008">
    <property type="entry name" value="SusC/RagA family TonB-linked outer membrane protein"/>
    <property type="match status" value="1"/>
</dbReference>
<dbReference type="KEGG" id="spon:HME9304_00223"/>
<evidence type="ECO:0000256" key="2">
    <source>
        <dbReference type="ARBA" id="ARBA00022448"/>
    </source>
</evidence>
<dbReference type="Pfam" id="PF00593">
    <property type="entry name" value="TonB_dep_Rec_b-barrel"/>
    <property type="match status" value="1"/>
</dbReference>
<evidence type="ECO:0000256" key="7">
    <source>
        <dbReference type="ARBA" id="ARBA00023237"/>
    </source>
</evidence>
<dbReference type="Proteomes" id="UP000248536">
    <property type="component" value="Chromosome"/>
</dbReference>
<dbReference type="InterPro" id="IPR036942">
    <property type="entry name" value="Beta-barrel_TonB_sf"/>
</dbReference>
<comment type="subcellular location">
    <subcellularLocation>
        <location evidence="1 8">Cell outer membrane</location>
        <topology evidence="1 8">Multi-pass membrane protein</topology>
    </subcellularLocation>
</comment>
<keyword evidence="2 8" id="KW-0813">Transport</keyword>
<evidence type="ECO:0000256" key="4">
    <source>
        <dbReference type="ARBA" id="ARBA00022692"/>
    </source>
</evidence>
<dbReference type="InterPro" id="IPR039426">
    <property type="entry name" value="TonB-dep_rcpt-like"/>
</dbReference>
<dbReference type="SUPFAM" id="SSF56935">
    <property type="entry name" value="Porins"/>
    <property type="match status" value="1"/>
</dbReference>
<dbReference type="Gene3D" id="2.170.130.10">
    <property type="entry name" value="TonB-dependent receptor, plug domain"/>
    <property type="match status" value="1"/>
</dbReference>
<dbReference type="AlphaFoldDB" id="A0A2Z4LN79"/>
<evidence type="ECO:0000256" key="5">
    <source>
        <dbReference type="ARBA" id="ARBA00023077"/>
    </source>
</evidence>
<name>A0A2Z4LN79_9FLAO</name>
<dbReference type="Pfam" id="PF13715">
    <property type="entry name" value="CarbopepD_reg_2"/>
    <property type="match status" value="1"/>
</dbReference>
<dbReference type="InterPro" id="IPR000531">
    <property type="entry name" value="Beta-barrel_TonB"/>
</dbReference>
<dbReference type="InterPro" id="IPR023996">
    <property type="entry name" value="TonB-dep_OMP_SusC/RagA"/>
</dbReference>
<keyword evidence="13" id="KW-1185">Reference proteome</keyword>
<dbReference type="SUPFAM" id="SSF49464">
    <property type="entry name" value="Carboxypeptidase regulatory domain-like"/>
    <property type="match status" value="1"/>
</dbReference>
<organism evidence="12 13">
    <name type="scientific">Flagellimonas maritima</name>
    <dbReference type="NCBI Taxonomy" id="1383885"/>
    <lineage>
        <taxon>Bacteria</taxon>
        <taxon>Pseudomonadati</taxon>
        <taxon>Bacteroidota</taxon>
        <taxon>Flavobacteriia</taxon>
        <taxon>Flavobacteriales</taxon>
        <taxon>Flavobacteriaceae</taxon>
        <taxon>Flagellimonas</taxon>
    </lineage>
</organism>
<keyword evidence="5 9" id="KW-0798">TonB box</keyword>
<reference evidence="12 13" key="1">
    <citation type="submission" date="2018-06" db="EMBL/GenBank/DDBJ databases">
        <title>Spongiibacterium sp. HME9304 Genome sequencing and assembly.</title>
        <authorList>
            <person name="Kang H."/>
            <person name="Kim H."/>
            <person name="Joh K."/>
        </authorList>
    </citation>
    <scope>NUCLEOTIDE SEQUENCE [LARGE SCALE GENOMIC DNA]</scope>
    <source>
        <strain evidence="12 13">HME9304</strain>
    </source>
</reference>
<dbReference type="Gene3D" id="2.60.40.1120">
    <property type="entry name" value="Carboxypeptidase-like, regulatory domain"/>
    <property type="match status" value="1"/>
</dbReference>
<evidence type="ECO:0000259" key="10">
    <source>
        <dbReference type="Pfam" id="PF00593"/>
    </source>
</evidence>
<evidence type="ECO:0000313" key="12">
    <source>
        <dbReference type="EMBL" id="AWX43236.1"/>
    </source>
</evidence>
<evidence type="ECO:0000256" key="3">
    <source>
        <dbReference type="ARBA" id="ARBA00022452"/>
    </source>
</evidence>
<feature type="domain" description="TonB-dependent receptor-like beta-barrel" evidence="10">
    <location>
        <begin position="409"/>
        <end position="820"/>
    </location>
</feature>
<gene>
    <name evidence="12" type="ORF">HME9304_00223</name>
</gene>
<accession>A0A2Z4LN79</accession>
<keyword evidence="12" id="KW-0675">Receptor</keyword>
<dbReference type="Gene3D" id="2.40.170.20">
    <property type="entry name" value="TonB-dependent receptor, beta-barrel domain"/>
    <property type="match status" value="1"/>
</dbReference>
<evidence type="ECO:0000256" key="9">
    <source>
        <dbReference type="RuleBase" id="RU003357"/>
    </source>
</evidence>
<dbReference type="RefSeq" id="WP_112376836.1">
    <property type="nucleotide sequence ID" value="NZ_CP030104.1"/>
</dbReference>
<feature type="domain" description="TonB-dependent receptor plug" evidence="11">
    <location>
        <begin position="119"/>
        <end position="232"/>
    </location>
</feature>
<dbReference type="OrthoDB" id="9768177at2"/>
<keyword evidence="6 8" id="KW-0472">Membrane</keyword>
<dbReference type="InterPro" id="IPR023997">
    <property type="entry name" value="TonB-dep_OMP_SusC/RagA_CS"/>
</dbReference>